<dbReference type="AlphaFoldDB" id="A0A6M3XT40"/>
<sequence length="80" mass="9136">MLIEEIEIRACQETGCPYYIACEATINDGHLRPHRRLIHDDVHRSIHVICVSRDNNRFWANLATGEAFPTESAETIRGCV</sequence>
<organism evidence="1">
    <name type="scientific">viral metagenome</name>
    <dbReference type="NCBI Taxonomy" id="1070528"/>
    <lineage>
        <taxon>unclassified sequences</taxon>
        <taxon>metagenomes</taxon>
        <taxon>organismal metagenomes</taxon>
    </lineage>
</organism>
<reference evidence="1" key="1">
    <citation type="submission" date="2020-03" db="EMBL/GenBank/DDBJ databases">
        <title>The deep terrestrial virosphere.</title>
        <authorList>
            <person name="Holmfeldt K."/>
            <person name="Nilsson E."/>
            <person name="Simone D."/>
            <person name="Lopez-Fernandez M."/>
            <person name="Wu X."/>
            <person name="de Brujin I."/>
            <person name="Lundin D."/>
            <person name="Andersson A."/>
            <person name="Bertilsson S."/>
            <person name="Dopson M."/>
        </authorList>
    </citation>
    <scope>NUCLEOTIDE SEQUENCE</scope>
    <source>
        <strain evidence="1">TM448B02240</strain>
    </source>
</reference>
<name>A0A6M3XT40_9ZZZZ</name>
<proteinExistence type="predicted"/>
<accession>A0A6M3XT40</accession>
<protein>
    <submittedName>
        <fullName evidence="1">Uncharacterized protein</fullName>
    </submittedName>
</protein>
<dbReference type="EMBL" id="MT144893">
    <property type="protein sequence ID" value="QJI01027.1"/>
    <property type="molecule type" value="Genomic_DNA"/>
</dbReference>
<gene>
    <name evidence="1" type="ORF">TM448B02240_0005</name>
</gene>
<evidence type="ECO:0000313" key="1">
    <source>
        <dbReference type="EMBL" id="QJI01027.1"/>
    </source>
</evidence>